<protein>
    <submittedName>
        <fullName evidence="3">21315_t:CDS:1</fullName>
    </submittedName>
</protein>
<evidence type="ECO:0000256" key="2">
    <source>
        <dbReference type="SAM" id="MobiDB-lite"/>
    </source>
</evidence>
<comment type="caution">
    <text evidence="3">The sequence shown here is derived from an EMBL/GenBank/DDBJ whole genome shotgun (WGS) entry which is preliminary data.</text>
</comment>
<dbReference type="Proteomes" id="UP000789901">
    <property type="component" value="Unassembled WGS sequence"/>
</dbReference>
<evidence type="ECO:0000313" key="3">
    <source>
        <dbReference type="EMBL" id="CAG8527111.1"/>
    </source>
</evidence>
<feature type="coiled-coil region" evidence="1">
    <location>
        <begin position="19"/>
        <end position="46"/>
    </location>
</feature>
<keyword evidence="1" id="KW-0175">Coiled coil</keyword>
<reference evidence="3 4" key="1">
    <citation type="submission" date="2021-06" db="EMBL/GenBank/DDBJ databases">
        <authorList>
            <person name="Kallberg Y."/>
            <person name="Tangrot J."/>
            <person name="Rosling A."/>
        </authorList>
    </citation>
    <scope>NUCLEOTIDE SEQUENCE [LARGE SCALE GENOMIC DNA]</scope>
    <source>
        <strain evidence="3 4">120-4 pot B 10/14</strain>
    </source>
</reference>
<name>A0ABM8W531_GIGMA</name>
<dbReference type="EMBL" id="CAJVQB010001231">
    <property type="protein sequence ID" value="CAG8527111.1"/>
    <property type="molecule type" value="Genomic_DNA"/>
</dbReference>
<accession>A0ABM8W531</accession>
<evidence type="ECO:0000313" key="4">
    <source>
        <dbReference type="Proteomes" id="UP000789901"/>
    </source>
</evidence>
<feature type="compositionally biased region" description="Polar residues" evidence="2">
    <location>
        <begin position="90"/>
        <end position="111"/>
    </location>
</feature>
<feature type="compositionally biased region" description="Basic and acidic residues" evidence="2">
    <location>
        <begin position="79"/>
        <end position="88"/>
    </location>
</feature>
<organism evidence="3 4">
    <name type="scientific">Gigaspora margarita</name>
    <dbReference type="NCBI Taxonomy" id="4874"/>
    <lineage>
        <taxon>Eukaryota</taxon>
        <taxon>Fungi</taxon>
        <taxon>Fungi incertae sedis</taxon>
        <taxon>Mucoromycota</taxon>
        <taxon>Glomeromycotina</taxon>
        <taxon>Glomeromycetes</taxon>
        <taxon>Diversisporales</taxon>
        <taxon>Gigasporaceae</taxon>
        <taxon>Gigaspora</taxon>
    </lineage>
</organism>
<proteinExistence type="predicted"/>
<sequence>MYCTKKYLLYHNEKFVKIVENYLANIHEYENNLIQINKQYETANLNSLDKKNKITNIQLRNLYKIITKGRPKSVHYNKSNKETKKKVIVEQTSNEEQTSDNKQTSDNEQEQ</sequence>
<gene>
    <name evidence="3" type="ORF">GMARGA_LOCUS3443</name>
</gene>
<evidence type="ECO:0000256" key="1">
    <source>
        <dbReference type="SAM" id="Coils"/>
    </source>
</evidence>
<keyword evidence="4" id="KW-1185">Reference proteome</keyword>
<feature type="region of interest" description="Disordered" evidence="2">
    <location>
        <begin position="70"/>
        <end position="111"/>
    </location>
</feature>